<evidence type="ECO:0000259" key="6">
    <source>
        <dbReference type="Pfam" id="PF01782"/>
    </source>
</evidence>
<dbReference type="InterPro" id="IPR011961">
    <property type="entry name" value="RimM"/>
</dbReference>
<dbReference type="RefSeq" id="WP_029281379.1">
    <property type="nucleotide sequence ID" value="NZ_CANLZQ010000006.1"/>
</dbReference>
<comment type="similarity">
    <text evidence="5">Belongs to the RimM family.</text>
</comment>
<dbReference type="PANTHER" id="PTHR33692:SF1">
    <property type="entry name" value="RIBOSOME MATURATION FACTOR RIMM"/>
    <property type="match status" value="1"/>
</dbReference>
<dbReference type="OrthoDB" id="9810331at2"/>
<dbReference type="GO" id="GO:0042274">
    <property type="term" value="P:ribosomal small subunit biogenesis"/>
    <property type="evidence" value="ECO:0007669"/>
    <property type="project" value="UniProtKB-UniRule"/>
</dbReference>
<dbReference type="PANTHER" id="PTHR33692">
    <property type="entry name" value="RIBOSOME MATURATION FACTOR RIMM"/>
    <property type="match status" value="1"/>
</dbReference>
<protein>
    <recommendedName>
        <fullName evidence="5">Ribosome maturation factor RimM</fullName>
    </recommendedName>
</protein>
<dbReference type="EMBL" id="JNVC02000001">
    <property type="protein sequence ID" value="KEZ54229.1"/>
    <property type="molecule type" value="Genomic_DNA"/>
</dbReference>
<dbReference type="GO" id="GO:0005737">
    <property type="term" value="C:cytoplasm"/>
    <property type="evidence" value="ECO:0007669"/>
    <property type="project" value="UniProtKB-SubCell"/>
</dbReference>
<dbReference type="Gene3D" id="2.40.30.60">
    <property type="entry name" value="RimM"/>
    <property type="match status" value="1"/>
</dbReference>
<gene>
    <name evidence="5" type="primary">rimM</name>
    <name evidence="8" type="ORF">GS18_0204705</name>
</gene>
<comment type="caution">
    <text evidence="8">The sequence shown here is derived from an EMBL/GenBank/DDBJ whole genome shotgun (WGS) entry which is preliminary data.</text>
</comment>
<name>A0A084H3R7_METID</name>
<dbReference type="HAMAP" id="MF_00014">
    <property type="entry name" value="Ribosome_mat_RimM"/>
    <property type="match status" value="1"/>
</dbReference>
<keyword evidence="1 5" id="KW-0963">Cytoplasm</keyword>
<evidence type="ECO:0000256" key="3">
    <source>
        <dbReference type="ARBA" id="ARBA00022552"/>
    </source>
</evidence>
<dbReference type="InterPro" id="IPR036976">
    <property type="entry name" value="RimM_N_sf"/>
</dbReference>
<evidence type="ECO:0000256" key="5">
    <source>
        <dbReference type="HAMAP-Rule" id="MF_00014"/>
    </source>
</evidence>
<dbReference type="STRING" id="246786.GS18_0204705"/>
<evidence type="ECO:0000313" key="8">
    <source>
        <dbReference type="EMBL" id="KEZ54229.1"/>
    </source>
</evidence>
<comment type="subcellular location">
    <subcellularLocation>
        <location evidence="5">Cytoplasm</location>
    </subcellularLocation>
</comment>
<dbReference type="GO" id="GO:0005840">
    <property type="term" value="C:ribosome"/>
    <property type="evidence" value="ECO:0007669"/>
    <property type="project" value="InterPro"/>
</dbReference>
<keyword evidence="4 5" id="KW-0143">Chaperone</keyword>
<comment type="subunit">
    <text evidence="5">Binds ribosomal protein uS19.</text>
</comment>
<dbReference type="SUPFAM" id="SSF50447">
    <property type="entry name" value="Translation proteins"/>
    <property type="match status" value="1"/>
</dbReference>
<dbReference type="InterPro" id="IPR011033">
    <property type="entry name" value="PRC_barrel-like_sf"/>
</dbReference>
<evidence type="ECO:0000256" key="2">
    <source>
        <dbReference type="ARBA" id="ARBA00022517"/>
    </source>
</evidence>
<dbReference type="InterPro" id="IPR002676">
    <property type="entry name" value="RimM_N"/>
</dbReference>
<dbReference type="InterPro" id="IPR027275">
    <property type="entry name" value="PRC-brl_dom"/>
</dbReference>
<reference evidence="8 9" key="1">
    <citation type="journal article" date="2005" name="Int. J. Syst. Evol. Microbiol.">
        <title>Bacillus cibi sp. nov., isolated from jeotgal, a traditional Korean fermented seafood.</title>
        <authorList>
            <person name="Yoon J.H."/>
            <person name="Lee C.H."/>
            <person name="Oh T.K."/>
        </authorList>
    </citation>
    <scope>NUCLEOTIDE SEQUENCE [LARGE SCALE GENOMIC DNA]</scope>
    <source>
        <strain evidence="8 9">DSM 16189</strain>
    </source>
</reference>
<feature type="domain" description="PRC-barrel" evidence="7">
    <location>
        <begin position="98"/>
        <end position="171"/>
    </location>
</feature>
<evidence type="ECO:0000256" key="4">
    <source>
        <dbReference type="ARBA" id="ARBA00023186"/>
    </source>
</evidence>
<dbReference type="InterPro" id="IPR009000">
    <property type="entry name" value="Transl_B-barrel_sf"/>
</dbReference>
<evidence type="ECO:0000313" key="9">
    <source>
        <dbReference type="Proteomes" id="UP000028549"/>
    </source>
</evidence>
<dbReference type="Proteomes" id="UP000028549">
    <property type="component" value="Unassembled WGS sequence"/>
</dbReference>
<keyword evidence="3 5" id="KW-0698">rRNA processing</keyword>
<dbReference type="Pfam" id="PF05239">
    <property type="entry name" value="PRC"/>
    <property type="match status" value="1"/>
</dbReference>
<keyword evidence="2 5" id="KW-0690">Ribosome biogenesis</keyword>
<dbReference type="Gene3D" id="2.30.30.240">
    <property type="entry name" value="PRC-barrel domain"/>
    <property type="match status" value="1"/>
</dbReference>
<accession>A0A084H3R7</accession>
<keyword evidence="9" id="KW-1185">Reference proteome</keyword>
<comment type="domain">
    <text evidence="5">The PRC barrel domain binds ribosomal protein uS19.</text>
</comment>
<comment type="function">
    <text evidence="5">An accessory protein needed during the final step in the assembly of 30S ribosomal subunit, possibly for assembly of the head region. Essential for efficient processing of 16S rRNA. May be needed both before and after RbfA during the maturation of 16S rRNA. It has affinity for free ribosomal 30S subunits but not for 70S ribosomes.</text>
</comment>
<dbReference type="AlphaFoldDB" id="A0A084H3R7"/>
<sequence length="174" mass="19825">MAEKWFNVGKIVNTHGVKGEVRVLSTTDFPEERYKAGNVLYLFKEGQTAPDEVTVKSHRFHKTFNLLTFEDHPSINDVEKYKNSVIKVPESQLADLEEGEYYFHEIIGCTVLTDEGAEIGTVKEILETGANDVWIIKRKGKKDALIPFIDDVVKEINPEEKRIVISLMEGLIEE</sequence>
<dbReference type="GO" id="GO:0006364">
    <property type="term" value="P:rRNA processing"/>
    <property type="evidence" value="ECO:0007669"/>
    <property type="project" value="UniProtKB-UniRule"/>
</dbReference>
<dbReference type="SUPFAM" id="SSF50346">
    <property type="entry name" value="PRC-barrel domain"/>
    <property type="match status" value="1"/>
</dbReference>
<evidence type="ECO:0000259" key="7">
    <source>
        <dbReference type="Pfam" id="PF05239"/>
    </source>
</evidence>
<organism evidence="8 9">
    <name type="scientific">Metabacillus indicus</name>
    <name type="common">Bacillus indicus</name>
    <dbReference type="NCBI Taxonomy" id="246786"/>
    <lineage>
        <taxon>Bacteria</taxon>
        <taxon>Bacillati</taxon>
        <taxon>Bacillota</taxon>
        <taxon>Bacilli</taxon>
        <taxon>Bacillales</taxon>
        <taxon>Bacillaceae</taxon>
        <taxon>Metabacillus</taxon>
    </lineage>
</organism>
<proteinExistence type="inferred from homology"/>
<evidence type="ECO:0000256" key="1">
    <source>
        <dbReference type="ARBA" id="ARBA00022490"/>
    </source>
</evidence>
<dbReference type="NCBIfam" id="TIGR02273">
    <property type="entry name" value="16S_RimM"/>
    <property type="match status" value="1"/>
</dbReference>
<dbReference type="Pfam" id="PF01782">
    <property type="entry name" value="RimM"/>
    <property type="match status" value="1"/>
</dbReference>
<feature type="domain" description="RimM N-terminal" evidence="6">
    <location>
        <begin position="8"/>
        <end position="92"/>
    </location>
</feature>
<dbReference type="GO" id="GO:0043022">
    <property type="term" value="F:ribosome binding"/>
    <property type="evidence" value="ECO:0007669"/>
    <property type="project" value="InterPro"/>
</dbReference>